<keyword evidence="3" id="KW-1185">Reference proteome</keyword>
<feature type="region of interest" description="Disordered" evidence="1">
    <location>
        <begin position="233"/>
        <end position="262"/>
    </location>
</feature>
<proteinExistence type="predicted"/>
<accession>A0A9Q9ER74</accession>
<dbReference type="AlphaFoldDB" id="A0A9Q9ER74"/>
<name>A0A9Q9ER74_9PEZI</name>
<feature type="compositionally biased region" description="Pro residues" evidence="1">
    <location>
        <begin position="241"/>
        <end position="257"/>
    </location>
</feature>
<dbReference type="EMBL" id="CP099428">
    <property type="protein sequence ID" value="USW58278.1"/>
    <property type="molecule type" value="Genomic_DNA"/>
</dbReference>
<evidence type="ECO:0000256" key="1">
    <source>
        <dbReference type="SAM" id="MobiDB-lite"/>
    </source>
</evidence>
<evidence type="ECO:0000313" key="3">
    <source>
        <dbReference type="Proteomes" id="UP001056384"/>
    </source>
</evidence>
<evidence type="ECO:0000313" key="2">
    <source>
        <dbReference type="EMBL" id="USW58278.1"/>
    </source>
</evidence>
<organism evidence="2 3">
    <name type="scientific">Septoria linicola</name>
    <dbReference type="NCBI Taxonomy" id="215465"/>
    <lineage>
        <taxon>Eukaryota</taxon>
        <taxon>Fungi</taxon>
        <taxon>Dikarya</taxon>
        <taxon>Ascomycota</taxon>
        <taxon>Pezizomycotina</taxon>
        <taxon>Dothideomycetes</taxon>
        <taxon>Dothideomycetidae</taxon>
        <taxon>Mycosphaerellales</taxon>
        <taxon>Mycosphaerellaceae</taxon>
        <taxon>Septoria</taxon>
    </lineage>
</organism>
<protein>
    <submittedName>
        <fullName evidence="2">Uncharacterized protein</fullName>
    </submittedName>
</protein>
<feature type="region of interest" description="Disordered" evidence="1">
    <location>
        <begin position="142"/>
        <end position="204"/>
    </location>
</feature>
<gene>
    <name evidence="2" type="ORF">Slin15195_G115970</name>
</gene>
<sequence>MASPAQFAAGPSYPYHILHPLCHIPLKPPLRFSSKSSMPTLKDISVHLQTTKPHAQLSPSLPDPSLLNQEPNTTTHLILSHPGQPFRVVIESQTAYPAALPDSCDVVRIRVLIGRKVVAESPDLWRGEARLEVSIGKGLRFADTNGEEGTEVSGDGDKDGKEENEEEELREIVVQVVPCRSRSRDLERGEQQATTIPGPLEQTIDPIPNSTLAFIFKYRTLPELQHLLSPSDLATLTQPSPTNPPLPSAKPSHPAPSFPKENFTSAAAACSPAVLRIPKQASSRTQGSSLVATNGVKHPAKRGIKAAPGCRFGRNPRECGFVPSVGSGRGSRWR</sequence>
<reference evidence="2" key="1">
    <citation type="submission" date="2022-06" db="EMBL/GenBank/DDBJ databases">
        <title>Complete genome sequences of two strains of the flax pathogen Septoria linicola.</title>
        <authorList>
            <person name="Lapalu N."/>
            <person name="Simon A."/>
            <person name="Demenou B."/>
            <person name="Paumier D."/>
            <person name="Guillot M.-P."/>
            <person name="Gout L."/>
            <person name="Valade R."/>
        </authorList>
    </citation>
    <scope>NUCLEOTIDE SEQUENCE</scope>
    <source>
        <strain evidence="2">SE15195</strain>
    </source>
</reference>
<dbReference type="Proteomes" id="UP001056384">
    <property type="component" value="Chromosome 11"/>
</dbReference>